<organism evidence="2">
    <name type="scientific">marine metagenome</name>
    <dbReference type="NCBI Taxonomy" id="408172"/>
    <lineage>
        <taxon>unclassified sequences</taxon>
        <taxon>metagenomes</taxon>
        <taxon>ecological metagenomes</taxon>
    </lineage>
</organism>
<dbReference type="EMBL" id="UINC01012182">
    <property type="protein sequence ID" value="SVA53339.1"/>
    <property type="molecule type" value="Genomic_DNA"/>
</dbReference>
<accession>A0A381WLG5</accession>
<feature type="coiled-coil region" evidence="1">
    <location>
        <begin position="41"/>
        <end position="101"/>
    </location>
</feature>
<dbReference type="AlphaFoldDB" id="A0A381WLG5"/>
<reference evidence="2" key="1">
    <citation type="submission" date="2018-05" db="EMBL/GenBank/DDBJ databases">
        <authorList>
            <person name="Lanie J.A."/>
            <person name="Ng W.-L."/>
            <person name="Kazmierczak K.M."/>
            <person name="Andrzejewski T.M."/>
            <person name="Davidsen T.M."/>
            <person name="Wayne K.J."/>
            <person name="Tettelin H."/>
            <person name="Glass J.I."/>
            <person name="Rusch D."/>
            <person name="Podicherti R."/>
            <person name="Tsui H.-C.T."/>
            <person name="Winkler M.E."/>
        </authorList>
    </citation>
    <scope>NUCLEOTIDE SEQUENCE</scope>
</reference>
<evidence type="ECO:0000256" key="1">
    <source>
        <dbReference type="SAM" id="Coils"/>
    </source>
</evidence>
<gene>
    <name evidence="2" type="ORF">METZ01_LOCUS106193</name>
</gene>
<name>A0A381WLG5_9ZZZZ</name>
<protein>
    <submittedName>
        <fullName evidence="2">Uncharacterized protein</fullName>
    </submittedName>
</protein>
<keyword evidence="1" id="KW-0175">Coiled coil</keyword>
<proteinExistence type="predicted"/>
<evidence type="ECO:0000313" key="2">
    <source>
        <dbReference type="EMBL" id="SVA53339.1"/>
    </source>
</evidence>
<sequence length="131" mass="15528">MDKQQQQTWKDKLEEVRGFNKPTLAVTEETAVETVSEQHELDEIEELLKKEFDEQAEIQEENLESLEEKRDRLQAELNQVEKELAEETQSVEKSIEKLTERNMLGRLAKSLRLNEQGKQKMFNYFEKGEIK</sequence>